<organism evidence="2 3">
    <name type="scientific">Moraxella tetraodonis</name>
    <dbReference type="NCBI Taxonomy" id="2767221"/>
    <lineage>
        <taxon>Bacteria</taxon>
        <taxon>Pseudomonadati</taxon>
        <taxon>Pseudomonadota</taxon>
        <taxon>Gammaproteobacteria</taxon>
        <taxon>Moraxellales</taxon>
        <taxon>Moraxellaceae</taxon>
        <taxon>Moraxella</taxon>
    </lineage>
</organism>
<feature type="transmembrane region" description="Helical" evidence="1">
    <location>
        <begin position="14"/>
        <end position="34"/>
    </location>
</feature>
<evidence type="ECO:0000313" key="2">
    <source>
        <dbReference type="EMBL" id="MCG8147511.1"/>
    </source>
</evidence>
<protein>
    <submittedName>
        <fullName evidence="2">Uncharacterized protein</fullName>
    </submittedName>
</protein>
<name>A0A9X2A1R6_9GAMM</name>
<dbReference type="AlphaFoldDB" id="A0A9X2A1R6"/>
<gene>
    <name evidence="2" type="ORF">H9W84_05145</name>
</gene>
<evidence type="ECO:0000313" key="3">
    <source>
        <dbReference type="Proteomes" id="UP001139238"/>
    </source>
</evidence>
<dbReference type="Proteomes" id="UP001139238">
    <property type="component" value="Unassembled WGS sequence"/>
</dbReference>
<keyword evidence="1" id="KW-0812">Transmembrane</keyword>
<dbReference type="EMBL" id="JACSYB010000001">
    <property type="protein sequence ID" value="MCG8147511.1"/>
    <property type="molecule type" value="Genomic_DNA"/>
</dbReference>
<dbReference type="RefSeq" id="WP_239742125.1">
    <property type="nucleotide sequence ID" value="NZ_JACSYB010000001.1"/>
</dbReference>
<reference evidence="2" key="1">
    <citation type="submission" date="2021-08" db="EMBL/GenBank/DDBJ databases">
        <title>Complete genome sequence of Moraxella sp strain PS-22.</title>
        <authorList>
            <person name="Das S.K."/>
        </authorList>
    </citation>
    <scope>NUCLEOTIDE SEQUENCE</scope>
    <source>
        <strain evidence="2">PS-22</strain>
    </source>
</reference>
<proteinExistence type="predicted"/>
<keyword evidence="1" id="KW-0472">Membrane</keyword>
<keyword evidence="1" id="KW-1133">Transmembrane helix</keyword>
<evidence type="ECO:0000256" key="1">
    <source>
        <dbReference type="SAM" id="Phobius"/>
    </source>
</evidence>
<keyword evidence="3" id="KW-1185">Reference proteome</keyword>
<comment type="caution">
    <text evidence="2">The sequence shown here is derived from an EMBL/GenBank/DDBJ whole genome shotgun (WGS) entry which is preliminary data.</text>
</comment>
<accession>A0A9X2A1R6</accession>
<sequence>MLVISQLVNKMTTLSLYLIVGLWLAVSIAFFSTLKSAVMILNYPIPAKTELFHSQGTAKFTPYQQINSKLIYLPNMAVVSENTLRFYQCPFTPYIQDCLHNYLPLENQTVSLDWASLQKTSQVDATRLLYELSIDGKVIYDYADAVKHIEHRKKQSLWVVIIYAVSTFCVLSYLLFFITIDIRKTKN</sequence>
<feature type="transmembrane region" description="Helical" evidence="1">
    <location>
        <begin position="157"/>
        <end position="180"/>
    </location>
</feature>